<dbReference type="NCBIfam" id="TIGR00029">
    <property type="entry name" value="S20"/>
    <property type="match status" value="1"/>
</dbReference>
<dbReference type="GO" id="GO:0015935">
    <property type="term" value="C:small ribosomal subunit"/>
    <property type="evidence" value="ECO:0007669"/>
    <property type="project" value="TreeGrafter"/>
</dbReference>
<name>A0A8J3HW85_9RICK</name>
<evidence type="ECO:0000313" key="10">
    <source>
        <dbReference type="Proteomes" id="UP000637906"/>
    </source>
</evidence>
<dbReference type="Gene3D" id="1.20.58.110">
    <property type="entry name" value="Ribosomal protein S20"/>
    <property type="match status" value="1"/>
</dbReference>
<dbReference type="InterPro" id="IPR036510">
    <property type="entry name" value="Ribosomal_bS20_sf"/>
</dbReference>
<evidence type="ECO:0000256" key="7">
    <source>
        <dbReference type="ARBA" id="ARBA00035136"/>
    </source>
</evidence>
<keyword evidence="4 8" id="KW-0694">RNA-binding</keyword>
<dbReference type="SUPFAM" id="SSF46992">
    <property type="entry name" value="Ribosomal protein S20"/>
    <property type="match status" value="1"/>
</dbReference>
<dbReference type="PANTHER" id="PTHR33398:SF1">
    <property type="entry name" value="SMALL RIBOSOMAL SUBUNIT PROTEIN BS20C"/>
    <property type="match status" value="1"/>
</dbReference>
<dbReference type="Pfam" id="PF01649">
    <property type="entry name" value="Ribosomal_S20p"/>
    <property type="match status" value="1"/>
</dbReference>
<dbReference type="GO" id="GO:0006412">
    <property type="term" value="P:translation"/>
    <property type="evidence" value="ECO:0007669"/>
    <property type="project" value="UniProtKB-UniRule"/>
</dbReference>
<dbReference type="AlphaFoldDB" id="A0A8J3HW85"/>
<organism evidence="9 10">
    <name type="scientific">Candidatus Mesenet longicola</name>
    <dbReference type="NCBI Taxonomy" id="1892558"/>
    <lineage>
        <taxon>Bacteria</taxon>
        <taxon>Pseudomonadati</taxon>
        <taxon>Pseudomonadota</taxon>
        <taxon>Alphaproteobacteria</taxon>
        <taxon>Rickettsiales</taxon>
        <taxon>Anaplasmataceae</taxon>
        <taxon>Candidatus Mesenet</taxon>
    </lineage>
</organism>
<dbReference type="Proteomes" id="UP000637906">
    <property type="component" value="Unassembled WGS sequence"/>
</dbReference>
<reference evidence="9 10" key="1">
    <citation type="journal article" date="2021" name="Microb. Ecol.">
        <title>Candidatus Mesenet longicola: Novel Endosymbionts of Brontispa longissima that Induce Cytoplasmic Incompatibility.</title>
        <authorList>
            <person name="Takano S."/>
            <person name="Gotoh Y."/>
            <person name="Hayashi T."/>
        </authorList>
    </citation>
    <scope>NUCLEOTIDE SEQUENCE [LARGE SCALE GENOMIC DNA]</scope>
    <source>
        <strain evidence="9">L5</strain>
    </source>
</reference>
<evidence type="ECO:0000256" key="3">
    <source>
        <dbReference type="ARBA" id="ARBA00022730"/>
    </source>
</evidence>
<dbReference type="GO" id="GO:0003735">
    <property type="term" value="F:structural constituent of ribosome"/>
    <property type="evidence" value="ECO:0007669"/>
    <property type="project" value="InterPro"/>
</dbReference>
<evidence type="ECO:0000313" key="9">
    <source>
        <dbReference type="EMBL" id="GHM59426.1"/>
    </source>
</evidence>
<keyword evidence="10" id="KW-1185">Reference proteome</keyword>
<dbReference type="PANTHER" id="PTHR33398">
    <property type="entry name" value="30S RIBOSOMAL PROTEIN S20"/>
    <property type="match status" value="1"/>
</dbReference>
<evidence type="ECO:0000256" key="1">
    <source>
        <dbReference type="ARBA" id="ARBA00003134"/>
    </source>
</evidence>
<protein>
    <recommendedName>
        <fullName evidence="7 8">Small ribosomal subunit protein bS20</fullName>
    </recommendedName>
</protein>
<dbReference type="HAMAP" id="MF_00500">
    <property type="entry name" value="Ribosomal_bS20"/>
    <property type="match status" value="1"/>
</dbReference>
<keyword evidence="6 8" id="KW-0687">Ribonucleoprotein</keyword>
<proteinExistence type="inferred from homology"/>
<dbReference type="EMBL" id="BNGU01000013">
    <property type="protein sequence ID" value="GHM59426.1"/>
    <property type="molecule type" value="Genomic_DNA"/>
</dbReference>
<evidence type="ECO:0000256" key="5">
    <source>
        <dbReference type="ARBA" id="ARBA00022980"/>
    </source>
</evidence>
<keyword evidence="3 8" id="KW-0699">rRNA-binding</keyword>
<evidence type="ECO:0000256" key="6">
    <source>
        <dbReference type="ARBA" id="ARBA00023274"/>
    </source>
</evidence>
<dbReference type="GO" id="GO:0070181">
    <property type="term" value="F:small ribosomal subunit rRNA binding"/>
    <property type="evidence" value="ECO:0007669"/>
    <property type="project" value="TreeGrafter"/>
</dbReference>
<evidence type="ECO:0000256" key="2">
    <source>
        <dbReference type="ARBA" id="ARBA00007634"/>
    </source>
</evidence>
<comment type="caution">
    <text evidence="9">The sequence shown here is derived from an EMBL/GenBank/DDBJ whole genome shotgun (WGS) entry which is preliminary data.</text>
</comment>
<keyword evidence="5 8" id="KW-0689">Ribosomal protein</keyword>
<dbReference type="InterPro" id="IPR002583">
    <property type="entry name" value="Ribosomal_bS20"/>
</dbReference>
<accession>A0A8J3HW85</accession>
<evidence type="ECO:0000256" key="4">
    <source>
        <dbReference type="ARBA" id="ARBA00022884"/>
    </source>
</evidence>
<comment type="function">
    <text evidence="1 8">Binds directly to 16S ribosomal RNA.</text>
</comment>
<gene>
    <name evidence="8 9" type="primary">rpsT</name>
    <name evidence="9" type="ORF">sL5_04190</name>
</gene>
<evidence type="ECO:0000256" key="8">
    <source>
        <dbReference type="HAMAP-Rule" id="MF_00500"/>
    </source>
</evidence>
<comment type="similarity">
    <text evidence="2 8">Belongs to the bacterial ribosomal protein bS20 family.</text>
</comment>
<sequence length="94" mass="10663">MANTASAKKMIRKIEKRTLINNMRKNKTRTTVRKVMDAISAGSYESAMLAFKSAMSNLHRCVTKGVMHKNTAARKISRLNAKIYKLFKTVEKTV</sequence>